<sequence>MSSLILQIKRSIAAIRNNVSGEKKEVFKKYIHEVNVITDSLKDKQVD</sequence>
<dbReference type="Proteomes" id="UP000003821">
    <property type="component" value="Unassembled WGS sequence"/>
</dbReference>
<protein>
    <submittedName>
        <fullName evidence="1">Uncharacterized protein</fullName>
    </submittedName>
</protein>
<comment type="caution">
    <text evidence="1">The sequence shown here is derived from an EMBL/GenBank/DDBJ whole genome shotgun (WGS) entry which is preliminary data.</text>
</comment>
<evidence type="ECO:0000313" key="1">
    <source>
        <dbReference type="EMBL" id="EEU12895.1"/>
    </source>
</evidence>
<evidence type="ECO:0000313" key="2">
    <source>
        <dbReference type="Proteomes" id="UP000003821"/>
    </source>
</evidence>
<gene>
    <name evidence="1" type="ORF">HMPREF0078_0615</name>
</gene>
<accession>C7HTL4</accession>
<organism evidence="1 2">
    <name type="scientific">Anaerococcus vaginalis ATCC 51170</name>
    <dbReference type="NCBI Taxonomy" id="655811"/>
    <lineage>
        <taxon>Bacteria</taxon>
        <taxon>Bacillati</taxon>
        <taxon>Bacillota</taxon>
        <taxon>Tissierellia</taxon>
        <taxon>Tissierellales</taxon>
        <taxon>Peptoniphilaceae</taxon>
        <taxon>Anaerococcus</taxon>
    </lineage>
</organism>
<keyword evidence="2" id="KW-1185">Reference proteome</keyword>
<name>C7HTL4_9FIRM</name>
<proteinExistence type="predicted"/>
<dbReference type="HOGENOM" id="CLU_3163992_0_0_9"/>
<dbReference type="AlphaFoldDB" id="C7HTL4"/>
<dbReference type="EMBL" id="ACXU01000009">
    <property type="protein sequence ID" value="EEU12895.1"/>
    <property type="molecule type" value="Genomic_DNA"/>
</dbReference>
<reference evidence="1 2" key="1">
    <citation type="submission" date="2009-08" db="EMBL/GenBank/DDBJ databases">
        <authorList>
            <person name="Muzny D."/>
            <person name="Qin X."/>
            <person name="Deng J."/>
            <person name="Jiang H."/>
            <person name="Liu Y."/>
            <person name="Qu J."/>
            <person name="Song X.-Z."/>
            <person name="Zhang L."/>
            <person name="Thornton R."/>
            <person name="Coyle M."/>
            <person name="Francisco L."/>
            <person name="Jackson L."/>
            <person name="Javaid M."/>
            <person name="Korchina V."/>
            <person name="Kovar C."/>
            <person name="Mata R."/>
            <person name="Mathew T."/>
            <person name="Ngo R."/>
            <person name="Nguyen L."/>
            <person name="Nguyen N."/>
            <person name="Okwuonu G."/>
            <person name="Ongeri F."/>
            <person name="Pham C."/>
            <person name="Simmons D."/>
            <person name="Wilczek-Boney K."/>
            <person name="Hale W."/>
            <person name="Jakkamsetti A."/>
            <person name="Pham P."/>
            <person name="Ruth R."/>
            <person name="San Lucas F."/>
            <person name="Warren J."/>
            <person name="Zhang J."/>
            <person name="Zhao Z."/>
            <person name="Zhou C."/>
            <person name="Zhu D."/>
            <person name="Lee S."/>
            <person name="Bess C."/>
            <person name="Blankenburg K."/>
            <person name="Forbes L."/>
            <person name="Fu Q."/>
            <person name="Gubbala S."/>
            <person name="Hirani K."/>
            <person name="Jayaseelan J.C."/>
            <person name="Lara F."/>
            <person name="Munidasa M."/>
            <person name="Palculict T."/>
            <person name="Patil S."/>
            <person name="Pu L.-L."/>
            <person name="Saada N."/>
            <person name="Tang L."/>
            <person name="Weissenberger G."/>
            <person name="Zhu Y."/>
            <person name="Hemphill L."/>
            <person name="Shang Y."/>
            <person name="Youmans B."/>
            <person name="Ayvaz T."/>
            <person name="Ross M."/>
            <person name="Santibanez J."/>
            <person name="Aqrawi P."/>
            <person name="Gross S."/>
            <person name="Joshi V."/>
            <person name="Fowler G."/>
            <person name="Nazareth L."/>
            <person name="Reid J."/>
            <person name="Worley K."/>
            <person name="Petrosino J."/>
            <person name="Highlander S."/>
            <person name="Gibbs R."/>
            <person name="Gibbs R."/>
        </authorList>
    </citation>
    <scope>NUCLEOTIDE SEQUENCE [LARGE SCALE GENOMIC DNA]</scope>
    <source>
        <strain evidence="1 2">ATCC 51170</strain>
    </source>
</reference>